<keyword evidence="2" id="KW-1185">Reference proteome</keyword>
<dbReference type="Gene3D" id="2.30.30.340">
    <property type="entry name" value="Hypothetical protein YfhH like domains"/>
    <property type="match status" value="1"/>
</dbReference>
<dbReference type="EMBL" id="MCHY01000011">
    <property type="protein sequence ID" value="RKD21751.1"/>
    <property type="molecule type" value="Genomic_DNA"/>
</dbReference>
<comment type="caution">
    <text evidence="1">The sequence shown here is derived from an EMBL/GenBank/DDBJ whole genome shotgun (WGS) entry which is preliminary data.</text>
</comment>
<dbReference type="Gene3D" id="1.10.287.880">
    <property type="entry name" value="Hypothetical protein YfhH domain"/>
    <property type="match status" value="1"/>
</dbReference>
<dbReference type="Pfam" id="PF08838">
    <property type="entry name" value="DUF1811"/>
    <property type="match status" value="1"/>
</dbReference>
<gene>
    <name evidence="1" type="ORF">BEP19_14095</name>
</gene>
<accession>A0A419SEN3</accession>
<dbReference type="RefSeq" id="WP_120190867.1">
    <property type="nucleotide sequence ID" value="NZ_MCHY01000011.1"/>
</dbReference>
<sequence length="104" mass="12312">MEKRFSEMSKAELDRQLLHLKESAMKKHQAGFYSEAAVYEQKFYFAKSYLIDTTRFQVNTEYYVIGEEQPFTLHYIRGRMAWGHFADSTEEIAFPIAKLARKES</sequence>
<proteinExistence type="predicted"/>
<name>A0A419SEN3_9BACL</name>
<evidence type="ECO:0000313" key="1">
    <source>
        <dbReference type="EMBL" id="RKD21751.1"/>
    </source>
</evidence>
<dbReference type="OrthoDB" id="2353288at2"/>
<dbReference type="InterPro" id="IPR036289">
    <property type="entry name" value="YfhH"/>
</dbReference>
<reference evidence="1 2" key="1">
    <citation type="submission" date="2016-08" db="EMBL/GenBank/DDBJ databases">
        <title>Novel Firmicute Genomes.</title>
        <authorList>
            <person name="Poppleton D.I."/>
            <person name="Gribaldo S."/>
        </authorList>
    </citation>
    <scope>NUCLEOTIDE SEQUENCE [LARGE SCALE GENOMIC DNA]</scope>
    <source>
        <strain evidence="1 2">RAOx-1</strain>
    </source>
</reference>
<organism evidence="1 2">
    <name type="scientific">Ammoniphilus oxalaticus</name>
    <dbReference type="NCBI Taxonomy" id="66863"/>
    <lineage>
        <taxon>Bacteria</taxon>
        <taxon>Bacillati</taxon>
        <taxon>Bacillota</taxon>
        <taxon>Bacilli</taxon>
        <taxon>Bacillales</taxon>
        <taxon>Paenibacillaceae</taxon>
        <taxon>Aneurinibacillus group</taxon>
        <taxon>Ammoniphilus</taxon>
    </lineage>
</organism>
<dbReference type="AlphaFoldDB" id="A0A419SEN3"/>
<protein>
    <submittedName>
        <fullName evidence="1">Uncharacterized protein</fullName>
    </submittedName>
</protein>
<evidence type="ECO:0000313" key="2">
    <source>
        <dbReference type="Proteomes" id="UP000284219"/>
    </source>
</evidence>
<dbReference type="Proteomes" id="UP000284219">
    <property type="component" value="Unassembled WGS sequence"/>
</dbReference>
<dbReference type="InterPro" id="IPR014938">
    <property type="entry name" value="YfhH-like"/>
</dbReference>
<dbReference type="SUPFAM" id="SSF101697">
    <property type="entry name" value="Hypothetical protein YfhH"/>
    <property type="match status" value="1"/>
</dbReference>